<feature type="domain" description="Lipoxygenase" evidence="15">
    <location>
        <begin position="115"/>
        <end position="667"/>
    </location>
</feature>
<evidence type="ECO:0000313" key="16">
    <source>
        <dbReference type="EMBL" id="KAG8546223.1"/>
    </source>
</evidence>
<dbReference type="SUPFAM" id="SSF49723">
    <property type="entry name" value="Lipase/lipooxygenase domain (PLAT/LH2 domain)"/>
    <property type="match status" value="1"/>
</dbReference>
<protein>
    <submittedName>
        <fullName evidence="16">Uncharacterized protein</fullName>
    </submittedName>
</protein>
<dbReference type="GO" id="GO:0005506">
    <property type="term" value="F:iron ion binding"/>
    <property type="evidence" value="ECO:0007669"/>
    <property type="project" value="InterPro"/>
</dbReference>
<dbReference type="Gene3D" id="2.60.60.20">
    <property type="entry name" value="PLAT/LH2 domain"/>
    <property type="match status" value="1"/>
</dbReference>
<comment type="caution">
    <text evidence="16">The sequence shown here is derived from an EMBL/GenBank/DDBJ whole genome shotgun (WGS) entry which is preliminary data.</text>
</comment>
<keyword evidence="5 10" id="KW-0479">Metal-binding</keyword>
<comment type="caution">
    <text evidence="13">Lacks conserved residue(s) required for the propagation of feature annotation.</text>
</comment>
<evidence type="ECO:0000256" key="3">
    <source>
        <dbReference type="ARBA" id="ARBA00009419"/>
    </source>
</evidence>
<dbReference type="EMBL" id="WNYA01001179">
    <property type="protein sequence ID" value="KAG8546223.1"/>
    <property type="molecule type" value="Genomic_DNA"/>
</dbReference>
<dbReference type="InterPro" id="IPR013819">
    <property type="entry name" value="LipOase_C"/>
</dbReference>
<dbReference type="SUPFAM" id="SSF48484">
    <property type="entry name" value="Lipoxigenase"/>
    <property type="match status" value="1"/>
</dbReference>
<dbReference type="PROSITE" id="PS51393">
    <property type="entry name" value="LIPOXYGENASE_3"/>
    <property type="match status" value="1"/>
</dbReference>
<comment type="cofactor">
    <cofactor evidence="10">
        <name>Fe cation</name>
        <dbReference type="ChEBI" id="CHEBI:24875"/>
    </cofactor>
    <text evidence="10">Binds 1 Fe cation per subunit.</text>
</comment>
<evidence type="ECO:0000256" key="6">
    <source>
        <dbReference type="ARBA" id="ARBA00022964"/>
    </source>
</evidence>
<organism evidence="16 17">
    <name type="scientific">Engystomops pustulosus</name>
    <name type="common">Tungara frog</name>
    <name type="synonym">Physalaemus pustulosus</name>
    <dbReference type="NCBI Taxonomy" id="76066"/>
    <lineage>
        <taxon>Eukaryota</taxon>
        <taxon>Metazoa</taxon>
        <taxon>Chordata</taxon>
        <taxon>Craniata</taxon>
        <taxon>Vertebrata</taxon>
        <taxon>Euteleostomi</taxon>
        <taxon>Amphibia</taxon>
        <taxon>Batrachia</taxon>
        <taxon>Anura</taxon>
        <taxon>Neobatrachia</taxon>
        <taxon>Hyloidea</taxon>
        <taxon>Leptodactylidae</taxon>
        <taxon>Leiuperinae</taxon>
        <taxon>Engystomops</taxon>
    </lineage>
</organism>
<evidence type="ECO:0000259" key="14">
    <source>
        <dbReference type="PROSITE" id="PS50095"/>
    </source>
</evidence>
<feature type="binding site" evidence="10">
    <location>
        <position position="544"/>
    </location>
    <ligand>
        <name>Fe cation</name>
        <dbReference type="ChEBI" id="CHEBI:24875"/>
        <note>catalytic</note>
    </ligand>
</feature>
<evidence type="ECO:0000256" key="7">
    <source>
        <dbReference type="ARBA" id="ARBA00023002"/>
    </source>
</evidence>
<dbReference type="GO" id="GO:0034440">
    <property type="term" value="P:lipid oxidation"/>
    <property type="evidence" value="ECO:0007669"/>
    <property type="project" value="InterPro"/>
</dbReference>
<evidence type="ECO:0000256" key="1">
    <source>
        <dbReference type="ARBA" id="ARBA00004496"/>
    </source>
</evidence>
<dbReference type="PROSITE" id="PS50095">
    <property type="entry name" value="PLAT"/>
    <property type="match status" value="1"/>
</dbReference>
<dbReference type="AlphaFoldDB" id="A0AAV6ZK00"/>
<feature type="site" description="Essential for stabilizing binding to COTL1" evidence="12">
    <location>
        <position position="101"/>
    </location>
</feature>
<dbReference type="FunFam" id="1.20.245.10:FF:000001">
    <property type="entry name" value="Arachidonate 5-lipoxygenase a"/>
    <property type="match status" value="1"/>
</dbReference>
<name>A0AAV6ZK00_ENGPU</name>
<dbReference type="Pfam" id="PF00305">
    <property type="entry name" value="Lipoxygenase"/>
    <property type="match status" value="1"/>
</dbReference>
<keyword evidence="17" id="KW-1185">Reference proteome</keyword>
<feature type="binding site" evidence="11">
    <location>
        <position position="77"/>
    </location>
    <ligand>
        <name>Ca(2+)</name>
        <dbReference type="ChEBI" id="CHEBI:29108"/>
        <label>1</label>
    </ligand>
</feature>
<evidence type="ECO:0000256" key="13">
    <source>
        <dbReference type="PROSITE-ProRule" id="PRU00152"/>
    </source>
</evidence>
<sequence>MGVYEVTVVTGEDIRSGAIDTISISLVGVNGESAKKKLSHLWIPGSVSHYKVDTELDLGELQAVRLYKETYLIPVQDSWYCRYVHVLSPDGKLHQFPVYQWISGQTSVLIPHGKGRILSRTSGKEEEQKSRELEENRDIYKWKMYALGVPYCIHADGVQDLPLNEQYSSVKDISFQLNRSLVRIKGGLKGLMKCTDSWRSLEDMRAGFCFHRSDIAEEVSRIWDEDNFFGYQFLNGVNPMVIRKCQKLPESFTVTSGMVASSLGTSRNLHEELKSGNIFLADYKILQGIPANDSINGKKQYIAAPMCLLWKDPQDRLLPIAIQLGQSPGEQTPIFLPSDSKWDWTLAKIWVRNADYQVLETVYHLLHTHLFAEVFNIATHRQLPRNHPVYKLLIPHLRFILDINTRARKELFGPGGIYDEIIALGKGGCDHLLRKAMEEVTYRGLCLPDDIEDRGLESVPNFYYRDDGRLIWEAVESFVSSMMRYYYESDESVRTDPELQAWAAEIYHKGFLSNESSGIPSSLETVSSLVKYLTMVIFRCSAQHAAVSRGQFDFFAWVPNGPSSMKSPPPGAKGVSTLQSVLDALPDVSSTTIGMVTAWQLSSEPQDRRPLGTYPDVHFVEENPQQFIQEFQEKLAEISKTINGRNQSRRLSYLYLDPKLIENSVSI</sequence>
<comment type="subcellular location">
    <subcellularLocation>
        <location evidence="1">Cytoplasm</location>
    </subcellularLocation>
</comment>
<accession>A0AAV6ZK00</accession>
<dbReference type="GO" id="GO:0016702">
    <property type="term" value="F:oxidoreductase activity, acting on single donors with incorporation of molecular oxygen, incorporation of two atoms of oxygen"/>
    <property type="evidence" value="ECO:0007669"/>
    <property type="project" value="InterPro"/>
</dbReference>
<dbReference type="Proteomes" id="UP000824782">
    <property type="component" value="Unassembled WGS sequence"/>
</dbReference>
<feature type="binding site" evidence="10">
    <location>
        <position position="369"/>
    </location>
    <ligand>
        <name>Fe cation</name>
        <dbReference type="ChEBI" id="CHEBI:24875"/>
        <note>catalytic</note>
    </ligand>
</feature>
<keyword evidence="7" id="KW-0560">Oxidoreductase</keyword>
<feature type="binding site" evidence="10">
    <location>
        <position position="364"/>
    </location>
    <ligand>
        <name>Fe cation</name>
        <dbReference type="ChEBI" id="CHEBI:24875"/>
        <note>catalytic</note>
    </ligand>
</feature>
<evidence type="ECO:0000256" key="11">
    <source>
        <dbReference type="PIRSR" id="PIRSR601885-2"/>
    </source>
</evidence>
<feature type="binding site" evidence="11">
    <location>
        <position position="17"/>
    </location>
    <ligand>
        <name>Ca(2+)</name>
        <dbReference type="ChEBI" id="CHEBI:29108"/>
        <label>1</label>
    </ligand>
</feature>
<keyword evidence="6" id="KW-0223">Dioxygenase</keyword>
<evidence type="ECO:0000259" key="15">
    <source>
        <dbReference type="PROSITE" id="PS51393"/>
    </source>
</evidence>
<keyword evidence="4" id="KW-0963">Cytoplasm</keyword>
<evidence type="ECO:0000256" key="2">
    <source>
        <dbReference type="ARBA" id="ARBA00005189"/>
    </source>
</evidence>
<dbReference type="InterPro" id="IPR036226">
    <property type="entry name" value="LipOase_C_sf"/>
</dbReference>
<evidence type="ECO:0000256" key="5">
    <source>
        <dbReference type="ARBA" id="ARBA00022723"/>
    </source>
</evidence>
<dbReference type="InterPro" id="IPR000907">
    <property type="entry name" value="LipOase"/>
</dbReference>
<feature type="binding site" evidence="10">
    <location>
        <position position="667"/>
    </location>
    <ligand>
        <name>Fe cation</name>
        <dbReference type="ChEBI" id="CHEBI:24875"/>
        <note>catalytic</note>
    </ligand>
</feature>
<dbReference type="InterPro" id="IPR036392">
    <property type="entry name" value="PLAT/LH2_dom_sf"/>
</dbReference>
<dbReference type="GO" id="GO:0005737">
    <property type="term" value="C:cytoplasm"/>
    <property type="evidence" value="ECO:0007669"/>
    <property type="project" value="UniProtKB-SubCell"/>
</dbReference>
<evidence type="ECO:0000256" key="12">
    <source>
        <dbReference type="PIRSR" id="PIRSR601885-3"/>
    </source>
</evidence>
<evidence type="ECO:0000256" key="10">
    <source>
        <dbReference type="PIRSR" id="PIRSR601885-1"/>
    </source>
</evidence>
<comment type="pathway">
    <text evidence="2">Lipid metabolism.</text>
</comment>
<reference evidence="16" key="1">
    <citation type="thesis" date="2020" institute="ProQuest LLC" country="789 East Eisenhower Parkway, Ann Arbor, MI, USA">
        <title>Comparative Genomics and Chromosome Evolution.</title>
        <authorList>
            <person name="Mudd A.B."/>
        </authorList>
    </citation>
    <scope>NUCLEOTIDE SEQUENCE</scope>
    <source>
        <strain evidence="16">237g6f4</strain>
        <tissue evidence="16">Blood</tissue>
    </source>
</reference>
<evidence type="ECO:0000256" key="4">
    <source>
        <dbReference type="ARBA" id="ARBA00022490"/>
    </source>
</evidence>
<gene>
    <name evidence="16" type="ORF">GDO81_019434</name>
</gene>
<dbReference type="InterPro" id="IPR001024">
    <property type="entry name" value="PLAT/LH2_dom"/>
</dbReference>
<keyword evidence="11" id="KW-0106">Calcium</keyword>
<dbReference type="InterPro" id="IPR001885">
    <property type="entry name" value="LipOase_mml"/>
</dbReference>
<keyword evidence="8 10" id="KW-0408">Iron</keyword>
<keyword evidence="9" id="KW-0443">Lipid metabolism</keyword>
<dbReference type="PRINTS" id="PR00467">
    <property type="entry name" value="MAMLPOXGNASE"/>
</dbReference>
<proteinExistence type="inferred from homology"/>
<evidence type="ECO:0000256" key="8">
    <source>
        <dbReference type="ARBA" id="ARBA00023004"/>
    </source>
</evidence>
<dbReference type="Pfam" id="PF01477">
    <property type="entry name" value="PLAT"/>
    <property type="match status" value="1"/>
</dbReference>
<evidence type="ECO:0000313" key="17">
    <source>
        <dbReference type="Proteomes" id="UP000824782"/>
    </source>
</evidence>
<dbReference type="Gene3D" id="1.20.245.10">
    <property type="entry name" value="Lipoxygenase-1, Domain 5"/>
    <property type="match status" value="1"/>
</dbReference>
<evidence type="ECO:0000256" key="9">
    <source>
        <dbReference type="ARBA" id="ARBA00023098"/>
    </source>
</evidence>
<dbReference type="PRINTS" id="PR00087">
    <property type="entry name" value="LIPOXYGENASE"/>
</dbReference>
<dbReference type="Gene3D" id="3.10.450.60">
    <property type="match status" value="1"/>
</dbReference>
<dbReference type="SMART" id="SM00308">
    <property type="entry name" value="LH2"/>
    <property type="match status" value="1"/>
</dbReference>
<feature type="domain" description="PLAT" evidence="14">
    <location>
        <begin position="2"/>
        <end position="116"/>
    </location>
</feature>
<comment type="similarity">
    <text evidence="3">Belongs to the lipoxygenase family.</text>
</comment>
<dbReference type="PANTHER" id="PTHR11771">
    <property type="entry name" value="LIPOXYGENASE"/>
    <property type="match status" value="1"/>
</dbReference>